<feature type="non-terminal residue" evidence="2">
    <location>
        <position position="1"/>
    </location>
</feature>
<evidence type="ECO:0000313" key="2">
    <source>
        <dbReference type="EMBL" id="AFP92147.1"/>
    </source>
</evidence>
<protein>
    <submittedName>
        <fullName evidence="2">Uncharacterized protein</fullName>
    </submittedName>
</protein>
<feature type="compositionally biased region" description="Pro residues" evidence="1">
    <location>
        <begin position="23"/>
        <end position="35"/>
    </location>
</feature>
<proteinExistence type="evidence at transcript level"/>
<feature type="region of interest" description="Disordered" evidence="1">
    <location>
        <begin position="1"/>
        <end position="46"/>
    </location>
</feature>
<accession>V9LKT6</accession>
<sequence>GIRETPSSFTNRAGSSGPSCQAPTPPRSPLTPPTRPDQHPTCGVTLGWAMGSSEPDLSTGQWLLEEHGACDGRCHWGTQGEETASRLMGIKLREIGDQLNSRHMERVLLGEQNWWPDWYWGVFNLFLRIVGILPRRRC</sequence>
<feature type="compositionally biased region" description="Polar residues" evidence="1">
    <location>
        <begin position="1"/>
        <end position="22"/>
    </location>
</feature>
<dbReference type="AlphaFoldDB" id="V9LKT6"/>
<feature type="non-terminal residue" evidence="2">
    <location>
        <position position="138"/>
    </location>
</feature>
<organism evidence="2">
    <name type="scientific">Callorhinchus milii</name>
    <name type="common">Ghost shark</name>
    <dbReference type="NCBI Taxonomy" id="7868"/>
    <lineage>
        <taxon>Eukaryota</taxon>
        <taxon>Metazoa</taxon>
        <taxon>Chordata</taxon>
        <taxon>Craniata</taxon>
        <taxon>Vertebrata</taxon>
        <taxon>Chondrichthyes</taxon>
        <taxon>Holocephali</taxon>
        <taxon>Chimaeriformes</taxon>
        <taxon>Callorhinchidae</taxon>
        <taxon>Callorhinchus</taxon>
    </lineage>
</organism>
<dbReference type="EMBL" id="KA353656">
    <property type="protein sequence ID" value="AFP92147.1"/>
    <property type="molecule type" value="mRNA"/>
</dbReference>
<evidence type="ECO:0000256" key="1">
    <source>
        <dbReference type="SAM" id="MobiDB-lite"/>
    </source>
</evidence>
<reference evidence="2" key="1">
    <citation type="journal article" date="2014" name="Nature">
        <title>Elephant shark genome provides unique insights into gnathostome evolution.</title>
        <authorList>
            <consortium name="International Elephant Shark Genome Sequencing Consortium"/>
            <person name="Venkatesh B."/>
            <person name="Lee A.P."/>
            <person name="Ravi V."/>
            <person name="Maurya A.K."/>
            <person name="Lian M.M."/>
            <person name="Swann J.B."/>
            <person name="Ohta Y."/>
            <person name="Flajnik M.F."/>
            <person name="Sutoh Y."/>
            <person name="Kasahara M."/>
            <person name="Hoon S."/>
            <person name="Gangu V."/>
            <person name="Roy S.W."/>
            <person name="Irimia M."/>
            <person name="Korzh V."/>
            <person name="Kondrychyn I."/>
            <person name="Lim Z.W."/>
            <person name="Tay B.H."/>
            <person name="Tohari S."/>
            <person name="Kong K.W."/>
            <person name="Ho S."/>
            <person name="Lorente-Galdos B."/>
            <person name="Quilez J."/>
            <person name="Marques-Bonet T."/>
            <person name="Raney B.J."/>
            <person name="Ingham P.W."/>
            <person name="Tay A."/>
            <person name="Hillier L.W."/>
            <person name="Minx P."/>
            <person name="Boehm T."/>
            <person name="Wilson R.K."/>
            <person name="Brenner S."/>
            <person name="Warren W.C."/>
        </authorList>
    </citation>
    <scope>NUCLEOTIDE SEQUENCE</scope>
    <source>
        <tissue evidence="2">Ovary</tissue>
    </source>
</reference>
<name>V9LKT6_CALMI</name>